<dbReference type="RefSeq" id="WP_254099310.1">
    <property type="nucleotide sequence ID" value="NZ_JANATA010000005.1"/>
</dbReference>
<dbReference type="GO" id="GO:0005829">
    <property type="term" value="C:cytosol"/>
    <property type="evidence" value="ECO:0007669"/>
    <property type="project" value="TreeGrafter"/>
</dbReference>
<keyword evidence="3" id="KW-1185">Reference proteome</keyword>
<dbReference type="GO" id="GO:0016779">
    <property type="term" value="F:nucleotidyltransferase activity"/>
    <property type="evidence" value="ECO:0007669"/>
    <property type="project" value="UniProtKB-KW"/>
</dbReference>
<organism evidence="2 3">
    <name type="scientific">Opacimonas viscosa</name>
    <dbReference type="NCBI Taxonomy" id="2961944"/>
    <lineage>
        <taxon>Bacteria</taxon>
        <taxon>Pseudomonadati</taxon>
        <taxon>Pseudomonadota</taxon>
        <taxon>Gammaproteobacteria</taxon>
        <taxon>Alteromonadales</taxon>
        <taxon>Alteromonadaceae</taxon>
        <taxon>Opacimonas</taxon>
    </lineage>
</organism>
<dbReference type="AlphaFoldDB" id="A0AA42BKV8"/>
<dbReference type="InterPro" id="IPR035985">
    <property type="entry name" value="Ubiquitin-activating_enz"/>
</dbReference>
<dbReference type="GO" id="GO:0008146">
    <property type="term" value="F:sulfotransferase activity"/>
    <property type="evidence" value="ECO:0007669"/>
    <property type="project" value="TreeGrafter"/>
</dbReference>
<accession>A0AA42BKV8</accession>
<dbReference type="InterPro" id="IPR045886">
    <property type="entry name" value="ThiF/MoeB/HesA"/>
</dbReference>
<dbReference type="EMBL" id="JANATA010000005">
    <property type="protein sequence ID" value="MCP3428198.1"/>
    <property type="molecule type" value="Genomic_DNA"/>
</dbReference>
<keyword evidence="2" id="KW-0548">Nucleotidyltransferase</keyword>
<dbReference type="CDD" id="cd00757">
    <property type="entry name" value="ThiF_MoeB_HesA_family"/>
    <property type="match status" value="1"/>
</dbReference>
<evidence type="ECO:0000259" key="1">
    <source>
        <dbReference type="Pfam" id="PF00899"/>
    </source>
</evidence>
<dbReference type="Gene3D" id="3.40.50.720">
    <property type="entry name" value="NAD(P)-binding Rossmann-like Domain"/>
    <property type="match status" value="1"/>
</dbReference>
<keyword evidence="2" id="KW-0808">Transferase</keyword>
<dbReference type="PANTHER" id="PTHR10953">
    <property type="entry name" value="UBIQUITIN-ACTIVATING ENZYME E1"/>
    <property type="match status" value="1"/>
</dbReference>
<evidence type="ECO:0000313" key="3">
    <source>
        <dbReference type="Proteomes" id="UP001165413"/>
    </source>
</evidence>
<dbReference type="InterPro" id="IPR000594">
    <property type="entry name" value="ThiF_NAD_FAD-bd"/>
</dbReference>
<dbReference type="SUPFAM" id="SSF69572">
    <property type="entry name" value="Activating enzymes of the ubiquitin-like proteins"/>
    <property type="match status" value="1"/>
</dbReference>
<dbReference type="GO" id="GO:0008641">
    <property type="term" value="F:ubiquitin-like modifier activating enzyme activity"/>
    <property type="evidence" value="ECO:0007669"/>
    <property type="project" value="InterPro"/>
</dbReference>
<name>A0AA42BKV8_9ALTE</name>
<evidence type="ECO:0000313" key="2">
    <source>
        <dbReference type="EMBL" id="MCP3428198.1"/>
    </source>
</evidence>
<dbReference type="PANTHER" id="PTHR10953:SF194">
    <property type="entry name" value="MOLYBDOPTERIN-SYNTHASE ADENYLYLTRANSFERASE"/>
    <property type="match status" value="1"/>
</dbReference>
<comment type="caution">
    <text evidence="2">The sequence shown here is derived from an EMBL/GenBank/DDBJ whole genome shotgun (WGS) entry which is preliminary data.</text>
</comment>
<sequence>MRELSYPQMLQHARHIMLPNMDIEGQERLYNSHVLLVGVGGLGCAAAQYLVASGIGKVTLMDDDTVDNSNLSRQVLYRAVDLDRSKVECARTQLHILNPDCQIEASPSRFDVDTPVDKYDCVLDCSDNKVTRLAIDQACSAAGVPSVVGAAVRMEGQLGVFHTAQSRTGYCDVARLFGESKLSCSEAGVLSPVVGIIGSMQATETLKLLSGCAPTLCDQWLLLDAATMHMQTFAI</sequence>
<gene>
    <name evidence="2" type="ORF">NLF92_04490</name>
</gene>
<feature type="domain" description="THIF-type NAD/FAD binding fold" evidence="1">
    <location>
        <begin position="12"/>
        <end position="234"/>
    </location>
</feature>
<dbReference type="GO" id="GO:0004792">
    <property type="term" value="F:thiosulfate-cyanide sulfurtransferase activity"/>
    <property type="evidence" value="ECO:0007669"/>
    <property type="project" value="TreeGrafter"/>
</dbReference>
<protein>
    <submittedName>
        <fullName evidence="2">ThiF family adenylyltransferase</fullName>
    </submittedName>
</protein>
<proteinExistence type="predicted"/>
<reference evidence="2" key="1">
    <citation type="submission" date="2022-07" db="EMBL/GenBank/DDBJ databases">
        <title>Characterization of the Novel Bacterium Alteromonas immobilis LMIT006 and Alteromonas gregis LMIT007.</title>
        <authorList>
            <person name="Lin X."/>
        </authorList>
    </citation>
    <scope>NUCLEOTIDE SEQUENCE</scope>
    <source>
        <strain evidence="2">LMIT007</strain>
    </source>
</reference>
<dbReference type="Pfam" id="PF00899">
    <property type="entry name" value="ThiF"/>
    <property type="match status" value="1"/>
</dbReference>
<dbReference type="Proteomes" id="UP001165413">
    <property type="component" value="Unassembled WGS sequence"/>
</dbReference>